<dbReference type="Pfam" id="PF14534">
    <property type="entry name" value="DUF4440"/>
    <property type="match status" value="1"/>
</dbReference>
<dbReference type="SUPFAM" id="SSF54427">
    <property type="entry name" value="NTF2-like"/>
    <property type="match status" value="1"/>
</dbReference>
<protein>
    <submittedName>
        <fullName evidence="2">Nuclear transport factor 2 family protein</fullName>
    </submittedName>
</protein>
<evidence type="ECO:0000313" key="3">
    <source>
        <dbReference type="Proteomes" id="UP000706039"/>
    </source>
</evidence>
<reference evidence="2 3" key="1">
    <citation type="submission" date="2021-08" db="EMBL/GenBank/DDBJ databases">
        <authorList>
            <person name="Tuo L."/>
        </authorList>
    </citation>
    <scope>NUCLEOTIDE SEQUENCE [LARGE SCALE GENOMIC DNA]</scope>
    <source>
        <strain evidence="2 3">JCM 31229</strain>
    </source>
</reference>
<dbReference type="Proteomes" id="UP000706039">
    <property type="component" value="Unassembled WGS sequence"/>
</dbReference>
<keyword evidence="3" id="KW-1185">Reference proteome</keyword>
<accession>A0ABS7PVM3</accession>
<feature type="domain" description="DUF4440" evidence="1">
    <location>
        <begin position="13"/>
        <end position="120"/>
    </location>
</feature>
<comment type="caution">
    <text evidence="2">The sequence shown here is derived from an EMBL/GenBank/DDBJ whole genome shotgun (WGS) entry which is preliminary data.</text>
</comment>
<sequence>MTSPADLAVRMRRAAFNRALADGDLAAIGPILAPDAVLVTGTDSAVLSGRKGQLQAWKREFAASARAIYTRTPESILVSPVEPIAMEHGQWQGVSAADGRMLASGAYSAKWRESRGEWVLEAEIFLTLA</sequence>
<dbReference type="Gene3D" id="3.10.450.50">
    <property type="match status" value="1"/>
</dbReference>
<evidence type="ECO:0000313" key="2">
    <source>
        <dbReference type="EMBL" id="MBY8825321.1"/>
    </source>
</evidence>
<name>A0ABS7PVM3_9SPHN</name>
<proteinExistence type="predicted"/>
<dbReference type="RefSeq" id="WP_222992412.1">
    <property type="nucleotide sequence ID" value="NZ_JAINVV010000011.1"/>
</dbReference>
<gene>
    <name evidence="2" type="ORF">K7G82_23660</name>
</gene>
<evidence type="ECO:0000259" key="1">
    <source>
        <dbReference type="Pfam" id="PF14534"/>
    </source>
</evidence>
<dbReference type="InterPro" id="IPR027843">
    <property type="entry name" value="DUF4440"/>
</dbReference>
<organism evidence="2 3">
    <name type="scientific">Sphingomonas colocasiae</name>
    <dbReference type="NCBI Taxonomy" id="1848973"/>
    <lineage>
        <taxon>Bacteria</taxon>
        <taxon>Pseudomonadati</taxon>
        <taxon>Pseudomonadota</taxon>
        <taxon>Alphaproteobacteria</taxon>
        <taxon>Sphingomonadales</taxon>
        <taxon>Sphingomonadaceae</taxon>
        <taxon>Sphingomonas</taxon>
    </lineage>
</organism>
<dbReference type="InterPro" id="IPR032710">
    <property type="entry name" value="NTF2-like_dom_sf"/>
</dbReference>
<dbReference type="EMBL" id="JAINVV010000011">
    <property type="protein sequence ID" value="MBY8825321.1"/>
    <property type="molecule type" value="Genomic_DNA"/>
</dbReference>